<dbReference type="InterPro" id="IPR027994">
    <property type="entry name" value="WxL_dom"/>
</dbReference>
<feature type="region of interest" description="Disordered" evidence="1">
    <location>
        <begin position="52"/>
        <end position="72"/>
    </location>
</feature>
<evidence type="ECO:0000313" key="4">
    <source>
        <dbReference type="EMBL" id="PFQ46747.1"/>
    </source>
</evidence>
<evidence type="ECO:0000313" key="5">
    <source>
        <dbReference type="Proteomes" id="UP000224386"/>
    </source>
</evidence>
<name>A0A2B2LPL8_BACCE</name>
<accession>A0A2B2LPL8</accession>
<evidence type="ECO:0000256" key="1">
    <source>
        <dbReference type="SAM" id="MobiDB-lite"/>
    </source>
</evidence>
<evidence type="ECO:0000256" key="2">
    <source>
        <dbReference type="SAM" id="SignalP"/>
    </source>
</evidence>
<reference evidence="4 5" key="1">
    <citation type="submission" date="2017-09" db="EMBL/GenBank/DDBJ databases">
        <title>Large-scale bioinformatics analysis of Bacillus genomes uncovers conserved roles of natural products in bacterial physiology.</title>
        <authorList>
            <consortium name="Agbiome Team Llc"/>
            <person name="Bleich R.M."/>
            <person name="Grubbs K.J."/>
            <person name="Santa Maria K.C."/>
            <person name="Allen S.E."/>
            <person name="Farag S."/>
            <person name="Shank E.A."/>
            <person name="Bowers A."/>
        </authorList>
    </citation>
    <scope>NUCLEOTIDE SEQUENCE [LARGE SCALE GENOMIC DNA]</scope>
    <source>
        <strain evidence="4 5">AFS070861</strain>
    </source>
</reference>
<dbReference type="EMBL" id="NVAP01000024">
    <property type="protein sequence ID" value="PFQ46747.1"/>
    <property type="molecule type" value="Genomic_DNA"/>
</dbReference>
<protein>
    <submittedName>
        <fullName evidence="4">Cell surface protein</fullName>
    </submittedName>
</protein>
<comment type="caution">
    <text evidence="4">The sequence shown here is derived from an EMBL/GenBank/DDBJ whole genome shotgun (WGS) entry which is preliminary data.</text>
</comment>
<evidence type="ECO:0000259" key="3">
    <source>
        <dbReference type="Pfam" id="PF13731"/>
    </source>
</evidence>
<sequence>MKLAKLALIGAVTLSSVSVGTSAFAAEKDGGKLDSKAFIKFEKNTDKVDVVNPENPDETVDPVDPDKKGTDGPLSIDYVSNFNFKTQKASGNNEIYFAELDKVKKKVDGSVIDVPNYVQVTDNRGTNAGWHLTVKQNGQFKTTDDKALDGAALTLKNSALKSNAGSDAPTAAQSITLNPSGAASDLIDSKVDQGMGTWVNSFGKDAAEAKQSVELSVPGKTKKEQAQYTTSLTWELTDAPM</sequence>
<gene>
    <name evidence="4" type="ORF">COK05_11410</name>
</gene>
<dbReference type="AlphaFoldDB" id="A0A2B2LPL8"/>
<feature type="signal peptide" evidence="2">
    <location>
        <begin position="1"/>
        <end position="25"/>
    </location>
</feature>
<keyword evidence="2" id="KW-0732">Signal</keyword>
<proteinExistence type="predicted"/>
<dbReference type="RefSeq" id="WP_098612670.1">
    <property type="nucleotide sequence ID" value="NZ_JBNNUB010000001.1"/>
</dbReference>
<organism evidence="4 5">
    <name type="scientific">Bacillus cereus</name>
    <dbReference type="NCBI Taxonomy" id="1396"/>
    <lineage>
        <taxon>Bacteria</taxon>
        <taxon>Bacillati</taxon>
        <taxon>Bacillota</taxon>
        <taxon>Bacilli</taxon>
        <taxon>Bacillales</taxon>
        <taxon>Bacillaceae</taxon>
        <taxon>Bacillus</taxon>
        <taxon>Bacillus cereus group</taxon>
    </lineage>
</organism>
<dbReference type="Proteomes" id="UP000224386">
    <property type="component" value="Unassembled WGS sequence"/>
</dbReference>
<feature type="chain" id="PRO_5012654083" evidence="2">
    <location>
        <begin position="26"/>
        <end position="241"/>
    </location>
</feature>
<dbReference type="Pfam" id="PF13731">
    <property type="entry name" value="WxL"/>
    <property type="match status" value="1"/>
</dbReference>
<feature type="domain" description="WxL" evidence="3">
    <location>
        <begin position="31"/>
        <end position="240"/>
    </location>
</feature>